<protein>
    <submittedName>
        <fullName evidence="1">Uncharacterized protein</fullName>
    </submittedName>
</protein>
<dbReference type="Proteomes" id="UP001642360">
    <property type="component" value="Unassembled WGS sequence"/>
</dbReference>
<accession>A0ABC8SMQ9</accession>
<name>A0ABC8SMQ9_9AQUA</name>
<keyword evidence="2" id="KW-1185">Reference proteome</keyword>
<dbReference type="EMBL" id="CAUOFW020003170">
    <property type="protein sequence ID" value="CAK9158449.1"/>
    <property type="molecule type" value="Genomic_DNA"/>
</dbReference>
<sequence>MLDCKARICCLQTWHSVNLLYYLNKDHDEMRAREGQWSPEFLTSKAWRSMIPCNLNEQELYVALKYSSILDLYLRHGVTYEASPILHTLVEDYESQSISDQSQIFSELGEIENSTADYLVFYTRK</sequence>
<evidence type="ECO:0000313" key="1">
    <source>
        <dbReference type="EMBL" id="CAK9158449.1"/>
    </source>
</evidence>
<evidence type="ECO:0000313" key="2">
    <source>
        <dbReference type="Proteomes" id="UP001642360"/>
    </source>
</evidence>
<comment type="caution">
    <text evidence="1">The sequence shown here is derived from an EMBL/GenBank/DDBJ whole genome shotgun (WGS) entry which is preliminary data.</text>
</comment>
<dbReference type="AlphaFoldDB" id="A0ABC8SMQ9"/>
<organism evidence="1 2">
    <name type="scientific">Ilex paraguariensis</name>
    <name type="common">yerba mate</name>
    <dbReference type="NCBI Taxonomy" id="185542"/>
    <lineage>
        <taxon>Eukaryota</taxon>
        <taxon>Viridiplantae</taxon>
        <taxon>Streptophyta</taxon>
        <taxon>Embryophyta</taxon>
        <taxon>Tracheophyta</taxon>
        <taxon>Spermatophyta</taxon>
        <taxon>Magnoliopsida</taxon>
        <taxon>eudicotyledons</taxon>
        <taxon>Gunneridae</taxon>
        <taxon>Pentapetalae</taxon>
        <taxon>asterids</taxon>
        <taxon>campanulids</taxon>
        <taxon>Aquifoliales</taxon>
        <taxon>Aquifoliaceae</taxon>
        <taxon>Ilex</taxon>
    </lineage>
</organism>
<proteinExistence type="predicted"/>
<gene>
    <name evidence="1" type="ORF">ILEXP_LOCUS27092</name>
</gene>
<reference evidence="1 2" key="1">
    <citation type="submission" date="2024-02" db="EMBL/GenBank/DDBJ databases">
        <authorList>
            <person name="Vignale AGUSTIN F."/>
            <person name="Sosa J E."/>
            <person name="Modenutti C."/>
        </authorList>
    </citation>
    <scope>NUCLEOTIDE SEQUENCE [LARGE SCALE GENOMIC DNA]</scope>
</reference>